<evidence type="ECO:0000313" key="1">
    <source>
        <dbReference type="EMBL" id="MPM43399.1"/>
    </source>
</evidence>
<proteinExistence type="predicted"/>
<reference evidence="1" key="1">
    <citation type="submission" date="2019-08" db="EMBL/GenBank/DDBJ databases">
        <authorList>
            <person name="Kucharzyk K."/>
            <person name="Murdoch R.W."/>
            <person name="Higgins S."/>
            <person name="Loffler F."/>
        </authorList>
    </citation>
    <scope>NUCLEOTIDE SEQUENCE</scope>
</reference>
<dbReference type="InterPro" id="IPR046590">
    <property type="entry name" value="DUF6648"/>
</dbReference>
<accession>A0A644ZQY5</accession>
<dbReference type="AlphaFoldDB" id="A0A644ZQY5"/>
<name>A0A644ZQY5_9ZZZZ</name>
<gene>
    <name evidence="1" type="ORF">SDC9_90072</name>
</gene>
<dbReference type="Pfam" id="PF20353">
    <property type="entry name" value="DUF6648"/>
    <property type="match status" value="1"/>
</dbReference>
<sequence>MNGIEKYFKYRQSLIDQYVKGDMTKREYLQANYDAVVYNDIKPFKNMDTVQKGLFNYQYYNARAKEKKQASTIHDIDYYEKTEYLNSCDYFYSKKDKATMRVLKLLDYKGVEAYFVKVHSKELNGKLFEIILADYNMILHSTNELILNNLKEEGILGEGSRMSVIDGYINQRY</sequence>
<protein>
    <submittedName>
        <fullName evidence="1">Uncharacterized protein</fullName>
    </submittedName>
</protein>
<comment type="caution">
    <text evidence="1">The sequence shown here is derived from an EMBL/GenBank/DDBJ whole genome shotgun (WGS) entry which is preliminary data.</text>
</comment>
<organism evidence="1">
    <name type="scientific">bioreactor metagenome</name>
    <dbReference type="NCBI Taxonomy" id="1076179"/>
    <lineage>
        <taxon>unclassified sequences</taxon>
        <taxon>metagenomes</taxon>
        <taxon>ecological metagenomes</taxon>
    </lineage>
</organism>
<dbReference type="EMBL" id="VSSQ01010089">
    <property type="protein sequence ID" value="MPM43399.1"/>
    <property type="molecule type" value="Genomic_DNA"/>
</dbReference>